<evidence type="ECO:0000313" key="2">
    <source>
        <dbReference type="EMBL" id="PWD89224.1"/>
    </source>
</evidence>
<dbReference type="Proteomes" id="UP000245059">
    <property type="component" value="Unassembled WGS sequence"/>
</dbReference>
<evidence type="ECO:0000313" key="4">
    <source>
        <dbReference type="Proteomes" id="UP000245217"/>
    </source>
</evidence>
<comment type="caution">
    <text evidence="1">The sequence shown here is derived from an EMBL/GenBank/DDBJ whole genome shotgun (WGS) entry which is preliminary data.</text>
</comment>
<evidence type="ECO:0000313" key="1">
    <source>
        <dbReference type="EMBL" id="PWD83803.1"/>
    </source>
</evidence>
<reference evidence="3 4" key="2">
    <citation type="submission" date="2018-05" db="EMBL/GenBank/DDBJ databases">
        <title>Ignatzschineria dubaiensis sp. nov., isolated from necrotic foot tissues of dromedaries (Camelus dromedarius) and associated maggots in Dubai, United Arab Emirates.</title>
        <authorList>
            <person name="Tsang C.C."/>
            <person name="Tang J.Y.M."/>
            <person name="Fong J.Y.H."/>
            <person name="Kinne J."/>
            <person name="Lee H.H."/>
            <person name="Joseph M."/>
            <person name="Jose S."/>
            <person name="Schuster R.K."/>
            <person name="Tang Y."/>
            <person name="Sivakumar S."/>
            <person name="Chen J.H.K."/>
            <person name="Teng J.L.L."/>
            <person name="Lau S.K.P."/>
            <person name="Wernery U."/>
            <person name="Woo P.C.Y."/>
        </authorList>
    </citation>
    <scope>NUCLEOTIDE SEQUENCE [LARGE SCALE GENOMIC DNA]</scope>
    <source>
        <strain evidence="3">UAE-HKU57</strain>
        <strain evidence="4">UAE-HKU58</strain>
    </source>
</reference>
<proteinExistence type="predicted"/>
<gene>
    <name evidence="1" type="ORF">DC077_08890</name>
    <name evidence="2" type="ORF">DC078_10105</name>
</gene>
<dbReference type="EMBL" id="QEWW01000008">
    <property type="protein sequence ID" value="PWD83803.1"/>
    <property type="molecule type" value="Genomic_DNA"/>
</dbReference>
<name>A0A2U2AKW3_9GAMM</name>
<dbReference type="Proteomes" id="UP000245217">
    <property type="component" value="Unassembled WGS sequence"/>
</dbReference>
<keyword evidence="4" id="KW-1185">Reference proteome</keyword>
<sequence length="184" mass="20505">MEERDSKIRQRSAPFQSIILKRIYGAAGTDYFVLLTPACPPISIFDTDLNNIKVILLADTRSVEERDSELQQRSAPFQSIILKRIYGAAGTNYFVLLTPACPPIGIFDTDLNNIKVILLADTRSVEERDSKIRQRSAPFQSIILKRIYRAAGTDYFVLLTPACPPIGIFDTDLNSIKVILLAGA</sequence>
<dbReference type="EMBL" id="QEWV01000018">
    <property type="protein sequence ID" value="PWD89224.1"/>
    <property type="molecule type" value="Genomic_DNA"/>
</dbReference>
<evidence type="ECO:0000313" key="3">
    <source>
        <dbReference type="Proteomes" id="UP000245059"/>
    </source>
</evidence>
<accession>A0A2U2AKW3</accession>
<reference evidence="1" key="1">
    <citation type="journal article" date="2018" name="Genome Announc.">
        <title>Ignatzschineria cameli sp. nov., isolated from necrotic foot tissue of dromedaries (Camelus dromedarius) and associated maggots (Wohlfahrtia species) in Dubai.</title>
        <authorList>
            <person name="Tsang C.C."/>
            <person name="Tang J.Y."/>
            <person name="Fong J.Y."/>
            <person name="Kinne J."/>
            <person name="Lee H.H."/>
            <person name="Joseph M."/>
            <person name="Jose S."/>
            <person name="Schuster R.K."/>
            <person name="Tang Y."/>
            <person name="Sivakumar S."/>
            <person name="Chen J.H."/>
            <person name="Teng J.L."/>
            <person name="Lau S.K."/>
            <person name="Wernery U."/>
            <person name="Woo P.C."/>
        </authorList>
    </citation>
    <scope>NUCLEOTIDE SEQUENCE</scope>
    <source>
        <strain evidence="1">UAE-HKU57</strain>
        <strain evidence="2">UAE-HKU58</strain>
    </source>
</reference>
<protein>
    <submittedName>
        <fullName evidence="1">Uncharacterized protein</fullName>
    </submittedName>
</protein>
<dbReference type="RefSeq" id="WP_109202405.1">
    <property type="nucleotide sequence ID" value="NZ_QEWS01000019.1"/>
</dbReference>
<dbReference type="AlphaFoldDB" id="A0A2U2AKW3"/>
<organism evidence="1 3">
    <name type="scientific">Ignatzschineria cameli</name>
    <dbReference type="NCBI Taxonomy" id="2182793"/>
    <lineage>
        <taxon>Bacteria</taxon>
        <taxon>Pseudomonadati</taxon>
        <taxon>Pseudomonadota</taxon>
        <taxon>Gammaproteobacteria</taxon>
        <taxon>Cardiobacteriales</taxon>
        <taxon>Ignatzschineriaceae</taxon>
        <taxon>Ignatzschineria</taxon>
    </lineage>
</organism>